<dbReference type="Proteomes" id="UP000192328">
    <property type="component" value="Unassembled WGS sequence"/>
</dbReference>
<protein>
    <submittedName>
        <fullName evidence="1">Protein translocase subunit secY/sec61 alpha</fullName>
    </submittedName>
</protein>
<organism evidence="1 2">
    <name type="scientific">Aristaeella lactis</name>
    <dbReference type="NCBI Taxonomy" id="3046383"/>
    <lineage>
        <taxon>Bacteria</taxon>
        <taxon>Bacillati</taxon>
        <taxon>Bacillota</taxon>
        <taxon>Clostridia</taxon>
        <taxon>Eubacteriales</taxon>
        <taxon>Aristaeellaceae</taxon>
        <taxon>Aristaeella</taxon>
    </lineage>
</organism>
<dbReference type="EMBL" id="FWXZ01000002">
    <property type="protein sequence ID" value="SMC50799.1"/>
    <property type="molecule type" value="Genomic_DNA"/>
</dbReference>
<evidence type="ECO:0000313" key="2">
    <source>
        <dbReference type="Proteomes" id="UP000192328"/>
    </source>
</evidence>
<evidence type="ECO:0000313" key="1">
    <source>
        <dbReference type="EMBL" id="SMC50799.1"/>
    </source>
</evidence>
<reference evidence="1" key="1">
    <citation type="submission" date="2017-04" db="EMBL/GenBank/DDBJ databases">
        <authorList>
            <person name="Varghese N."/>
            <person name="Submissions S."/>
        </authorList>
    </citation>
    <scope>NUCLEOTIDE SEQUENCE</scope>
    <source>
        <strain evidence="1">WTE2008</strain>
    </source>
</reference>
<name>A0AC61PJX8_9FIRM</name>
<gene>
    <name evidence="1" type="ORF">SAMN06297397_1123</name>
</gene>
<keyword evidence="2" id="KW-1185">Reference proteome</keyword>
<sequence>MIESIRKMWKIGELRKKILYTFFMLVLFRLVGVIPAPGVDAVKVMEAMKQNASTLPLLELVNMMTGNNFEQMTLMAMGITPYINASIIMQLLTIAIPALERLSKEEDGRQKINRITRYVTIGLAALQAIGLVRSLGFIKAGWLNYVLVGVSMAGGTALAMWIGERITEKGIGNGISLLIFAGIISNIFNGIVKNFRTASTTGLTSAWINLVVVLATCILMTVVVTFVELGERRIPLQIAKQVKGRRVYGGQNTHMGLKVVSVGVLPLIFAYSFLAFPGTIAQLIDKNSGFAKWCEQNLSNNNGISYVYLILSSLLIIAFTFFYSSISFDPKQQAEQLQQQGAVIPGQRGKNIRQYLQNIMNRLNLFAAFFLAILAAIPTLLMKWAGVTNIPFAASSILIAVSVALETVRTIQGEMSVRGIDMDMDGFM</sequence>
<accession>A0AC61PJX8</accession>
<proteinExistence type="predicted"/>
<comment type="caution">
    <text evidence="1">The sequence shown here is derived from an EMBL/GenBank/DDBJ whole genome shotgun (WGS) entry which is preliminary data.</text>
</comment>